<reference evidence="5 6" key="1">
    <citation type="submission" date="2020-05" db="EMBL/GenBank/DDBJ databases">
        <title>Identification and distribution of gene clusters putatively required for synthesis of sphingolipid metabolism inhibitors in phylogenetically diverse species of the filamentous fungus Fusarium.</title>
        <authorList>
            <person name="Kim H.-S."/>
            <person name="Busman M."/>
            <person name="Brown D.W."/>
            <person name="Divon H."/>
            <person name="Uhlig S."/>
            <person name="Proctor R.H."/>
        </authorList>
    </citation>
    <scope>NUCLEOTIDE SEQUENCE [LARGE SCALE GENOMIC DNA]</scope>
    <source>
        <strain evidence="5 6">NRRL 53147</strain>
    </source>
</reference>
<feature type="region of interest" description="Disordered" evidence="3">
    <location>
        <begin position="79"/>
        <end position="122"/>
    </location>
</feature>
<comment type="subcellular location">
    <subcellularLocation>
        <location evidence="1">Mitochondrion</location>
    </subcellularLocation>
</comment>
<dbReference type="InterPro" id="IPR000477">
    <property type="entry name" value="RT_dom"/>
</dbReference>
<dbReference type="InterPro" id="IPR005135">
    <property type="entry name" value="Endo/exonuclease/phosphatase"/>
</dbReference>
<evidence type="ECO:0000256" key="1">
    <source>
        <dbReference type="ARBA" id="ARBA00004173"/>
    </source>
</evidence>
<dbReference type="AlphaFoldDB" id="A0A8H5IGN1"/>
<protein>
    <recommendedName>
        <fullName evidence="4">Reverse transcriptase domain-containing protein</fullName>
    </recommendedName>
</protein>
<sequence length="1223" mass="139968">MGKSQRRKKRFKTQEQEFLARSQLIIDQANFKNSWGRGKDFLAYQREGRNGGTADIVCGCDPSPRTAWRNSQDYYLSMSPSRALVETDNPDDPNRERKTVDKKKENKNKKIKKKKTKKDNDNDVEPVRFSRVFFFIHKSIPRDRWNIQYHEGPNKDMLATLHLTTADGPIAIHSVYNVNQDDMKLDIELMAEQTTRERRNIVMGDFNLHNLLWTGPELLTPSRNTPAGRLLEHEMITKANMALLTKEGTITCTRGEGDDHDIASCIDLTFVSDCLRSQVTHWGVFADNPWPKSDHRPIRTVLNITPYRDNTEKFLHNKVKPAVFAAALKENLPHLEEMPLDTEDDVKKFVPALVALISAASTETTPKRLVNPPPARKPMDPHLRQILLGGGVELNIPASELDFKPPPKKQTPWHEYLQQTGESMDAFWFQTKLAARMSQDRIVKSMPALSDDSGVPTFFSEEAKQNRIRCKTWTRTSDLDHPVEIPFPTLNATGTLNRRRRRFLEKHVTSKDIEILIRKQPSRKAPGHDLICIEQLKMGYKELAPSIARLINALLRLSIFPEAFKTAITAMLPKSGKDSYDTVNSWRPIALLSVLSKLFEKILAERLKKFVVDYNLLPETQYGAPGKSTTHAIESMIGVIHKAWSRKYSKKFKKRWKFIREKVTMMGLDVSGAYNCVDPALLLQMLADLGVPESFLRIMHSYFSHRIVKLKLPESTSVGFYMLIGIPQGSPLSPLLFLIFTAPLLQKINEDREKLGKHRIRILSFSYVDDTYLLAVSNSYEKNCMGLKIFHDEIDKWASSVGLTFSPNKYSVMHFRAPNDPDPPCKLLPDIDGLKDNPEALKEERLKVLGVVVDPALTFAHHISNLEKKANNAIRHFRTLSRPTSGIRLNKARTFYMSKIRPIISHACAAWFLHYPGRRIPWSLKPKQIGRLEKLEYKCLLLISGGIRGTCGDQILKDLNIEGIREFLCRMSMTSRARDLQVRNKDVWFEKSFKTPKDKNYNVTGYQILDEEAYQLAGRSAKYFRKRHKSTDEEALKAWKVPAKRNAAVKSQAKWEAEGKCASAWITYRRKRTAKVRTTHRPAAIEEKRGRISLSYYKGLTRPQSTLAIQLRTERIGLNGYLSSIKATRDVKVPGSEDVIRHPIKPACSCGHHTQTVYHMFMHCSNLHSARLRLIERIGALNWKTLLTAHLKFAVDWAMVYFNLGQFVFAQADSMFYIPDRGG</sequence>
<evidence type="ECO:0000256" key="2">
    <source>
        <dbReference type="ARBA" id="ARBA00023128"/>
    </source>
</evidence>
<feature type="compositionally biased region" description="Basic residues" evidence="3">
    <location>
        <begin position="105"/>
        <end position="117"/>
    </location>
</feature>
<dbReference type="SUPFAM" id="SSF56672">
    <property type="entry name" value="DNA/RNA polymerases"/>
    <property type="match status" value="1"/>
</dbReference>
<dbReference type="CDD" id="cd01650">
    <property type="entry name" value="RT_nLTR_like"/>
    <property type="match status" value="1"/>
</dbReference>
<keyword evidence="2" id="KW-0496">Mitochondrion</keyword>
<evidence type="ECO:0000313" key="6">
    <source>
        <dbReference type="Proteomes" id="UP000522262"/>
    </source>
</evidence>
<evidence type="ECO:0000259" key="4">
    <source>
        <dbReference type="PROSITE" id="PS50878"/>
    </source>
</evidence>
<proteinExistence type="predicted"/>
<dbReference type="PANTHER" id="PTHR33481">
    <property type="entry name" value="REVERSE TRANSCRIPTASE"/>
    <property type="match status" value="1"/>
</dbReference>
<dbReference type="GO" id="GO:0005739">
    <property type="term" value="C:mitochondrion"/>
    <property type="evidence" value="ECO:0007669"/>
    <property type="project" value="UniProtKB-SubCell"/>
</dbReference>
<gene>
    <name evidence="5" type="ORF">FMEXI_10337</name>
</gene>
<dbReference type="InterPro" id="IPR036691">
    <property type="entry name" value="Endo/exonu/phosph_ase_sf"/>
</dbReference>
<dbReference type="SUPFAM" id="SSF56219">
    <property type="entry name" value="DNase I-like"/>
    <property type="match status" value="1"/>
</dbReference>
<dbReference type="InterPro" id="IPR043502">
    <property type="entry name" value="DNA/RNA_pol_sf"/>
</dbReference>
<dbReference type="Gene3D" id="3.60.10.10">
    <property type="entry name" value="Endonuclease/exonuclease/phosphatase"/>
    <property type="match status" value="1"/>
</dbReference>
<dbReference type="PANTHER" id="PTHR33481:SF1">
    <property type="entry name" value="ENDONUCLEASE_EXONUCLEASE_PHOSPHATASE DOMAIN-CONTAINING PROTEIN-RELATED"/>
    <property type="match status" value="1"/>
</dbReference>
<accession>A0A8H5IGN1</accession>
<dbReference type="Pfam" id="PF00078">
    <property type="entry name" value="RVT_1"/>
    <property type="match status" value="1"/>
</dbReference>
<dbReference type="GO" id="GO:0003824">
    <property type="term" value="F:catalytic activity"/>
    <property type="evidence" value="ECO:0007669"/>
    <property type="project" value="InterPro"/>
</dbReference>
<feature type="compositionally biased region" description="Basic and acidic residues" evidence="3">
    <location>
        <begin position="92"/>
        <end position="104"/>
    </location>
</feature>
<dbReference type="PROSITE" id="PS50878">
    <property type="entry name" value="RT_POL"/>
    <property type="match status" value="1"/>
</dbReference>
<evidence type="ECO:0000313" key="5">
    <source>
        <dbReference type="EMBL" id="KAF5536479.1"/>
    </source>
</evidence>
<name>A0A8H5IGN1_9HYPO</name>
<dbReference type="Pfam" id="PF14529">
    <property type="entry name" value="Exo_endo_phos_2"/>
    <property type="match status" value="1"/>
</dbReference>
<organism evidence="5 6">
    <name type="scientific">Fusarium mexicanum</name>
    <dbReference type="NCBI Taxonomy" id="751941"/>
    <lineage>
        <taxon>Eukaryota</taxon>
        <taxon>Fungi</taxon>
        <taxon>Dikarya</taxon>
        <taxon>Ascomycota</taxon>
        <taxon>Pezizomycotina</taxon>
        <taxon>Sordariomycetes</taxon>
        <taxon>Hypocreomycetidae</taxon>
        <taxon>Hypocreales</taxon>
        <taxon>Nectriaceae</taxon>
        <taxon>Fusarium</taxon>
        <taxon>Fusarium fujikuroi species complex</taxon>
    </lineage>
</organism>
<evidence type="ECO:0000256" key="3">
    <source>
        <dbReference type="SAM" id="MobiDB-lite"/>
    </source>
</evidence>
<dbReference type="Proteomes" id="UP000522262">
    <property type="component" value="Unassembled WGS sequence"/>
</dbReference>
<comment type="caution">
    <text evidence="5">The sequence shown here is derived from an EMBL/GenBank/DDBJ whole genome shotgun (WGS) entry which is preliminary data.</text>
</comment>
<feature type="domain" description="Reverse transcriptase" evidence="4">
    <location>
        <begin position="553"/>
        <end position="853"/>
    </location>
</feature>
<keyword evidence="6" id="KW-1185">Reference proteome</keyword>
<dbReference type="EMBL" id="JAAOAM010000256">
    <property type="protein sequence ID" value="KAF5536479.1"/>
    <property type="molecule type" value="Genomic_DNA"/>
</dbReference>